<organism evidence="7 8">
    <name type="scientific">Streptomyces indicus</name>
    <dbReference type="NCBI Taxonomy" id="417292"/>
    <lineage>
        <taxon>Bacteria</taxon>
        <taxon>Bacillati</taxon>
        <taxon>Actinomycetota</taxon>
        <taxon>Actinomycetes</taxon>
        <taxon>Kitasatosporales</taxon>
        <taxon>Streptomycetaceae</taxon>
        <taxon>Streptomyces</taxon>
    </lineage>
</organism>
<keyword evidence="4" id="KW-0175">Coiled coil</keyword>
<dbReference type="PANTHER" id="PTHR32114">
    <property type="entry name" value="ABC TRANSPORTER ABCH.3"/>
    <property type="match status" value="1"/>
</dbReference>
<comment type="similarity">
    <text evidence="1">Belongs to the SMC family. SbcC subfamily.</text>
</comment>
<evidence type="ECO:0000256" key="2">
    <source>
        <dbReference type="ARBA" id="ARBA00011322"/>
    </source>
</evidence>
<accession>A0A1G9A2R5</accession>
<evidence type="ECO:0000313" key="7">
    <source>
        <dbReference type="EMBL" id="SDK21134.1"/>
    </source>
</evidence>
<name>A0A1G9A2R5_9ACTN</name>
<dbReference type="InterPro" id="IPR038729">
    <property type="entry name" value="Rad50/SbcC_AAA"/>
</dbReference>
<keyword evidence="7" id="KW-0269">Exonuclease</keyword>
<feature type="compositionally biased region" description="Basic and acidic residues" evidence="5">
    <location>
        <begin position="613"/>
        <end position="625"/>
    </location>
</feature>
<dbReference type="Proteomes" id="UP000199155">
    <property type="component" value="Unassembled WGS sequence"/>
</dbReference>
<dbReference type="STRING" id="417292.SAMN05421806_105311"/>
<dbReference type="OrthoDB" id="9795626at2"/>
<keyword evidence="7" id="KW-0540">Nuclease</keyword>
<dbReference type="PANTHER" id="PTHR32114:SF2">
    <property type="entry name" value="ABC TRANSPORTER ABCH.3"/>
    <property type="match status" value="1"/>
</dbReference>
<evidence type="ECO:0000256" key="4">
    <source>
        <dbReference type="SAM" id="Coils"/>
    </source>
</evidence>
<evidence type="ECO:0000313" key="8">
    <source>
        <dbReference type="Proteomes" id="UP000199155"/>
    </source>
</evidence>
<protein>
    <recommendedName>
        <fullName evidence="3">Nuclease SbcCD subunit C</fullName>
    </recommendedName>
</protein>
<dbReference type="InterPro" id="IPR027417">
    <property type="entry name" value="P-loop_NTPase"/>
</dbReference>
<dbReference type="AlphaFoldDB" id="A0A1G9A2R5"/>
<dbReference type="EMBL" id="FNFF01000005">
    <property type="protein sequence ID" value="SDK21134.1"/>
    <property type="molecule type" value="Genomic_DNA"/>
</dbReference>
<comment type="subunit">
    <text evidence="2">Heterodimer of SbcC and SbcD.</text>
</comment>
<keyword evidence="8" id="KW-1185">Reference proteome</keyword>
<feature type="region of interest" description="Disordered" evidence="5">
    <location>
        <begin position="93"/>
        <end position="112"/>
    </location>
</feature>
<evidence type="ECO:0000256" key="5">
    <source>
        <dbReference type="SAM" id="MobiDB-lite"/>
    </source>
</evidence>
<dbReference type="Pfam" id="PF13476">
    <property type="entry name" value="AAA_23"/>
    <property type="match status" value="1"/>
</dbReference>
<feature type="compositionally biased region" description="Basic and acidic residues" evidence="5">
    <location>
        <begin position="286"/>
        <end position="326"/>
    </location>
</feature>
<evidence type="ECO:0000259" key="6">
    <source>
        <dbReference type="Pfam" id="PF13476"/>
    </source>
</evidence>
<gene>
    <name evidence="7" type="ORF">SAMN05421806_105311</name>
</gene>
<dbReference type="RefSeq" id="WP_093610584.1">
    <property type="nucleotide sequence ID" value="NZ_FNFF01000005.1"/>
</dbReference>
<dbReference type="GO" id="GO:0016887">
    <property type="term" value="F:ATP hydrolysis activity"/>
    <property type="evidence" value="ECO:0007669"/>
    <property type="project" value="InterPro"/>
</dbReference>
<feature type="region of interest" description="Disordered" evidence="5">
    <location>
        <begin position="286"/>
        <end position="329"/>
    </location>
</feature>
<proteinExistence type="inferred from homology"/>
<reference evidence="7 8" key="1">
    <citation type="submission" date="2016-10" db="EMBL/GenBank/DDBJ databases">
        <authorList>
            <person name="de Groot N.N."/>
        </authorList>
    </citation>
    <scope>NUCLEOTIDE SEQUENCE [LARGE SCALE GENOMIC DNA]</scope>
    <source>
        <strain evidence="7 8">CGMCC 4.5727</strain>
    </source>
</reference>
<dbReference type="Pfam" id="PF13558">
    <property type="entry name" value="SbcC_Walker_B"/>
    <property type="match status" value="1"/>
</dbReference>
<dbReference type="GO" id="GO:0006302">
    <property type="term" value="P:double-strand break repair"/>
    <property type="evidence" value="ECO:0007669"/>
    <property type="project" value="InterPro"/>
</dbReference>
<dbReference type="GO" id="GO:0004527">
    <property type="term" value="F:exonuclease activity"/>
    <property type="evidence" value="ECO:0007669"/>
    <property type="project" value="UniProtKB-KW"/>
</dbReference>
<sequence length="1000" mass="107945">MRLHRMTLTAFGPFGGTQEVDFDALSEAGLFLLHGPTGAGKTSVLDAVCYALYGSVPGARQSAGATLRSDHAAAGARTEVVLELTVGGRHLEIGRQPPWERPKKRGTGTTMEKAQSWLREYDARAGGWKDLSRSHQEIGEEVGQLLSMSKEQFCQVVLLPQGDFARFLRADAEARGKLLGRLFDTRRFAAVEQHLAEQRRGAEAQVKAADASLLALAQRMGQAAGRTCELPLPELAAGEPGLAEGVLTWAACARSAAREVLAVTRAAQDAAQLARAGAQQRLESVRETHRLQRRHAEAHARAGRLAERAEEHRADQERMERARKAESVAPALSLRAAASAEQQRTAAAESRARQLLPETFAGAEAAALAAAARKAHEELGSLAAARRAEQRLGELSRERAELEREERADEEALQDASAWLADWDAVRHDHQARIDAAQEAAARAGQLEGRIGPAREQLDAARRRDALTASVAEAELEALDAARHAGDAREHWLNLKEQRLLTIAAELAAQLTDGAPCAVCGSVEHPAPARKSEGHVDRQAEEAALAAYQRADQARTQAESALASVRAALDAVTATAGDATAGELASGLGDLERTYDEVRALASTLHAAREAFARDEQEYERRVTARQEAGTRAASRTSRRESLAREQAALQEELDRARGHAATVADRARQLERQAELLTDAAEASRAAQEAAERLKEADGRLAEAAYRAGFETPQAAAAAALDEAAHRTLQHRLDSWQQEDLAVRAVLAEPDTQAAAELPPADLATAEQAAERAEQTLRHTLSVRSAAEDRCKELDRLSRQAAAEARQLAPLREEYERVARLATLAAGTSADNERKMRLESYVLAARLEQVAAAASMRLQRMSAGRYTLVHSDDRAGRGARSGLGLHVIDAWTGRERDTATLSGGETFFASLALALGLADVVTDEAGGVRLDTLFIDEGFGSLDDQTLDEVLDVLDSLRERDRSVGIVSHVADLRRRIHAQLEVVKGRAGSVVRQRGVQA</sequence>
<evidence type="ECO:0000256" key="3">
    <source>
        <dbReference type="ARBA" id="ARBA00013368"/>
    </source>
</evidence>
<keyword evidence="7" id="KW-0378">Hydrolase</keyword>
<feature type="coiled-coil region" evidence="4">
    <location>
        <begin position="385"/>
        <end position="415"/>
    </location>
</feature>
<evidence type="ECO:0000256" key="1">
    <source>
        <dbReference type="ARBA" id="ARBA00006930"/>
    </source>
</evidence>
<feature type="region of interest" description="Disordered" evidence="5">
    <location>
        <begin position="613"/>
        <end position="657"/>
    </location>
</feature>
<dbReference type="SUPFAM" id="SSF52540">
    <property type="entry name" value="P-loop containing nucleoside triphosphate hydrolases"/>
    <property type="match status" value="1"/>
</dbReference>
<dbReference type="Gene3D" id="3.40.50.300">
    <property type="entry name" value="P-loop containing nucleotide triphosphate hydrolases"/>
    <property type="match status" value="2"/>
</dbReference>
<feature type="domain" description="Rad50/SbcC-type AAA" evidence="6">
    <location>
        <begin position="5"/>
        <end position="184"/>
    </location>
</feature>